<reference evidence="2 3" key="1">
    <citation type="submission" date="2023-08" db="EMBL/GenBank/DDBJ databases">
        <title>Implementing the SeqCode for naming new Mesorhizobium species isolated from Vachellia karroo root nodules.</title>
        <authorList>
            <person name="Van Lill M."/>
        </authorList>
    </citation>
    <scope>NUCLEOTIDE SEQUENCE [LARGE SCALE GENOMIC DNA]</scope>
    <source>
        <strain evidence="2 3">VK22B</strain>
    </source>
</reference>
<sequence>MKSLPIALVAGTILLTAGAADARPDTRAMTCAGTQALIQSRHAAVLTTGPNTYDRFVRQYGSECDWPEVPMSVAVPTRDGPCRVYRCEEPVFSFPN</sequence>
<keyword evidence="3" id="KW-1185">Reference proteome</keyword>
<proteinExistence type="predicted"/>
<organism evidence="2 3">
    <name type="scientific">Mesorhizobium captivum</name>
    <dbReference type="NCBI Taxonomy" id="3072319"/>
    <lineage>
        <taxon>Bacteria</taxon>
        <taxon>Pseudomonadati</taxon>
        <taxon>Pseudomonadota</taxon>
        <taxon>Alphaproteobacteria</taxon>
        <taxon>Hyphomicrobiales</taxon>
        <taxon>Phyllobacteriaceae</taxon>
        <taxon>Mesorhizobium</taxon>
    </lineage>
</organism>
<dbReference type="RefSeq" id="WP_320226271.1">
    <property type="nucleotide sequence ID" value="NZ_JAVIJC010000010.1"/>
</dbReference>
<keyword evidence="1" id="KW-0732">Signal</keyword>
<feature type="signal peptide" evidence="1">
    <location>
        <begin position="1"/>
        <end position="22"/>
    </location>
</feature>
<comment type="caution">
    <text evidence="2">The sequence shown here is derived from an EMBL/GenBank/DDBJ whole genome shotgun (WGS) entry which is preliminary data.</text>
</comment>
<evidence type="ECO:0000313" key="3">
    <source>
        <dbReference type="Proteomes" id="UP001271249"/>
    </source>
</evidence>
<dbReference type="Proteomes" id="UP001271249">
    <property type="component" value="Unassembled WGS sequence"/>
</dbReference>
<accession>A0ABU4YZM7</accession>
<gene>
    <name evidence="2" type="ORF">RFN29_11840</name>
</gene>
<protein>
    <submittedName>
        <fullName evidence="2">Uncharacterized protein</fullName>
    </submittedName>
</protein>
<name>A0ABU4YZM7_9HYPH</name>
<evidence type="ECO:0000256" key="1">
    <source>
        <dbReference type="SAM" id="SignalP"/>
    </source>
</evidence>
<evidence type="ECO:0000313" key="2">
    <source>
        <dbReference type="EMBL" id="MDX8492273.1"/>
    </source>
</evidence>
<dbReference type="EMBL" id="JAVIJC010000010">
    <property type="protein sequence ID" value="MDX8492273.1"/>
    <property type="molecule type" value="Genomic_DNA"/>
</dbReference>
<feature type="chain" id="PRO_5045292806" evidence="1">
    <location>
        <begin position="23"/>
        <end position="96"/>
    </location>
</feature>